<evidence type="ECO:0000256" key="5">
    <source>
        <dbReference type="ARBA" id="ARBA00023136"/>
    </source>
</evidence>
<dbReference type="OrthoDB" id="4533at2"/>
<organism evidence="7 8">
    <name type="scientific">Nostocoides jenkinsii Ben 74</name>
    <dbReference type="NCBI Taxonomy" id="1193518"/>
    <lineage>
        <taxon>Bacteria</taxon>
        <taxon>Bacillati</taxon>
        <taxon>Actinomycetota</taxon>
        <taxon>Actinomycetes</taxon>
        <taxon>Micrococcales</taxon>
        <taxon>Intrasporangiaceae</taxon>
        <taxon>Nostocoides</taxon>
    </lineage>
</organism>
<accession>A0A077MGK5</accession>
<comment type="subcellular location">
    <subcellularLocation>
        <location evidence="1">Cell membrane</location>
        <topology evidence="1">Multi-pass membrane protein</topology>
    </subcellularLocation>
</comment>
<dbReference type="Pfam" id="PF02361">
    <property type="entry name" value="CbiQ"/>
    <property type="match status" value="1"/>
</dbReference>
<evidence type="ECO:0000313" key="8">
    <source>
        <dbReference type="Proteomes" id="UP000035720"/>
    </source>
</evidence>
<proteinExistence type="predicted"/>
<dbReference type="GO" id="GO:0006824">
    <property type="term" value="P:cobalt ion transport"/>
    <property type="evidence" value="ECO:0007669"/>
    <property type="project" value="InterPro"/>
</dbReference>
<evidence type="ECO:0000256" key="1">
    <source>
        <dbReference type="ARBA" id="ARBA00004651"/>
    </source>
</evidence>
<protein>
    <submittedName>
        <fullName evidence="7">Putative cobalt transporter</fullName>
    </submittedName>
</protein>
<comment type="caution">
    <text evidence="7">The sequence shown here is derived from an EMBL/GenBank/DDBJ whole genome shotgun (WGS) entry which is preliminary data.</text>
</comment>
<feature type="transmembrane region" description="Helical" evidence="6">
    <location>
        <begin position="20"/>
        <end position="38"/>
    </location>
</feature>
<evidence type="ECO:0000256" key="4">
    <source>
        <dbReference type="ARBA" id="ARBA00022989"/>
    </source>
</evidence>
<keyword evidence="4 6" id="KW-1133">Transmembrane helix</keyword>
<keyword evidence="5 6" id="KW-0472">Membrane</keyword>
<keyword evidence="8" id="KW-1185">Reference proteome</keyword>
<keyword evidence="3 6" id="KW-0812">Transmembrane</keyword>
<dbReference type="InterPro" id="IPR003339">
    <property type="entry name" value="ABC/ECF_trnsptr_transmembrane"/>
</dbReference>
<keyword evidence="2" id="KW-1003">Cell membrane</keyword>
<dbReference type="STRING" id="1193518.BN13_880015"/>
<dbReference type="AlphaFoldDB" id="A0A077MGK5"/>
<dbReference type="PANTHER" id="PTHR34857">
    <property type="entry name" value="SLL0384 PROTEIN"/>
    <property type="match status" value="1"/>
</dbReference>
<dbReference type="EMBL" id="CAJC01000203">
    <property type="protein sequence ID" value="CCI54893.1"/>
    <property type="molecule type" value="Genomic_DNA"/>
</dbReference>
<dbReference type="InterPro" id="IPR051611">
    <property type="entry name" value="ECF_transporter_component"/>
</dbReference>
<dbReference type="CDD" id="cd16914">
    <property type="entry name" value="EcfT"/>
    <property type="match status" value="1"/>
</dbReference>
<evidence type="ECO:0000256" key="3">
    <source>
        <dbReference type="ARBA" id="ARBA00022692"/>
    </source>
</evidence>
<feature type="transmembrane region" description="Helical" evidence="6">
    <location>
        <begin position="233"/>
        <end position="252"/>
    </location>
</feature>
<dbReference type="PANTHER" id="PTHR34857:SF2">
    <property type="entry name" value="SLL0384 PROTEIN"/>
    <property type="match status" value="1"/>
</dbReference>
<dbReference type="NCBIfam" id="TIGR02454">
    <property type="entry name" value="ECF_T_CbiQ"/>
    <property type="match status" value="1"/>
</dbReference>
<evidence type="ECO:0000256" key="6">
    <source>
        <dbReference type="SAM" id="Phobius"/>
    </source>
</evidence>
<feature type="transmembrane region" description="Helical" evidence="6">
    <location>
        <begin position="44"/>
        <end position="65"/>
    </location>
</feature>
<evidence type="ECO:0000256" key="2">
    <source>
        <dbReference type="ARBA" id="ARBA00022475"/>
    </source>
</evidence>
<dbReference type="InterPro" id="IPR012809">
    <property type="entry name" value="ECF_CbiQ"/>
</dbReference>
<dbReference type="Proteomes" id="UP000035720">
    <property type="component" value="Unassembled WGS sequence"/>
</dbReference>
<name>A0A077MGK5_9MICO</name>
<evidence type="ECO:0000313" key="7">
    <source>
        <dbReference type="EMBL" id="CCI54893.1"/>
    </source>
</evidence>
<gene>
    <name evidence="7" type="ORF">BN13_880015</name>
</gene>
<sequence>MGAGHGHSLHFHGHSPIHRLPAHVKLTTLVLFVLIVVATPRTAVPAFGAYVALLLAVAAFTTVPWTSLARRMVVEVPFVVFALLMPFVAEGPRVRVGPLHLAEAGLWGAWGLLAKGTLGVLASLIFGTTTEPRDIVRALEKLRLPQPIVQIASFMFRYLEVVTGELRRMKIARDSRGFQARSIRQWRVLAGTLGALFIRSYERGERVHLAMLSRGYAGRLPFARQLTATWGDWGRALTLPVAGIGILAAVMFA</sequence>
<dbReference type="RefSeq" id="WP_048547610.1">
    <property type="nucleotide sequence ID" value="NZ_HF571038.1"/>
</dbReference>
<feature type="transmembrane region" description="Helical" evidence="6">
    <location>
        <begin position="109"/>
        <end position="127"/>
    </location>
</feature>
<reference evidence="7 8" key="1">
    <citation type="journal article" date="2013" name="ISME J.">
        <title>A metabolic model for members of the genus Tetrasphaera involved in enhanced biological phosphorus removal.</title>
        <authorList>
            <person name="Kristiansen R."/>
            <person name="Nguyen H.T.T."/>
            <person name="Saunders A.M."/>
            <person name="Nielsen J.L."/>
            <person name="Wimmer R."/>
            <person name="Le V.Q."/>
            <person name="McIlroy S.J."/>
            <person name="Petrovski S."/>
            <person name="Seviour R.J."/>
            <person name="Calteau A."/>
            <person name="Nielsen K.L."/>
            <person name="Nielsen P.H."/>
        </authorList>
    </citation>
    <scope>NUCLEOTIDE SEQUENCE [LARGE SCALE GENOMIC DNA]</scope>
    <source>
        <strain evidence="7 8">Ben 74</strain>
    </source>
</reference>
<dbReference type="GO" id="GO:0043190">
    <property type="term" value="C:ATP-binding cassette (ABC) transporter complex"/>
    <property type="evidence" value="ECO:0007669"/>
    <property type="project" value="InterPro"/>
</dbReference>